<gene>
    <name evidence="1" type="ORF">A2Y98_00160</name>
</gene>
<dbReference type="AlphaFoldDB" id="A0A1G2F9I1"/>
<accession>A0A1G2F9I1</accession>
<comment type="caution">
    <text evidence="1">The sequence shown here is derived from an EMBL/GenBank/DDBJ whole genome shotgun (WGS) entry which is preliminary data.</text>
</comment>
<evidence type="ECO:0000313" key="2">
    <source>
        <dbReference type="Proteomes" id="UP000179099"/>
    </source>
</evidence>
<protein>
    <submittedName>
        <fullName evidence="1">Uncharacterized protein</fullName>
    </submittedName>
</protein>
<dbReference type="STRING" id="1801992.A2Y98_00160"/>
<proteinExistence type="predicted"/>
<evidence type="ECO:0000313" key="1">
    <source>
        <dbReference type="EMBL" id="OGZ34268.1"/>
    </source>
</evidence>
<name>A0A1G2F9I1_9BACT</name>
<dbReference type="EMBL" id="MHMW01000016">
    <property type="protein sequence ID" value="OGZ34268.1"/>
    <property type="molecule type" value="Genomic_DNA"/>
</dbReference>
<organism evidence="1 2">
    <name type="scientific">Candidatus Portnoybacteria bacterium RBG_19FT_COMBO_36_7</name>
    <dbReference type="NCBI Taxonomy" id="1801992"/>
    <lineage>
        <taxon>Bacteria</taxon>
        <taxon>Candidatus Portnoyibacteriota</taxon>
    </lineage>
</organism>
<sequence length="141" mass="15737">MAGPLLEKPIGESKLGRSFGTNWNNWAWGSDGPVLCEICGTKHPKREDDSYIISKFLGMQVVEECCGAILDRVYRESGEEFTVAFLEEFANNPTSPRFSILLMTLNEVCIKAQKAALETAKQLHTVYIKLVPIVDIAKTRT</sequence>
<reference evidence="1 2" key="1">
    <citation type="journal article" date="2016" name="Nat. Commun.">
        <title>Thousands of microbial genomes shed light on interconnected biogeochemical processes in an aquifer system.</title>
        <authorList>
            <person name="Anantharaman K."/>
            <person name="Brown C.T."/>
            <person name="Hug L.A."/>
            <person name="Sharon I."/>
            <person name="Castelle C.J."/>
            <person name="Probst A.J."/>
            <person name="Thomas B.C."/>
            <person name="Singh A."/>
            <person name="Wilkins M.J."/>
            <person name="Karaoz U."/>
            <person name="Brodie E.L."/>
            <person name="Williams K.H."/>
            <person name="Hubbard S.S."/>
            <person name="Banfield J.F."/>
        </authorList>
    </citation>
    <scope>NUCLEOTIDE SEQUENCE [LARGE SCALE GENOMIC DNA]</scope>
</reference>
<dbReference type="Proteomes" id="UP000179099">
    <property type="component" value="Unassembled WGS sequence"/>
</dbReference>